<evidence type="ECO:0000313" key="3">
    <source>
        <dbReference type="Proteomes" id="UP000469890"/>
    </source>
</evidence>
<organism evidence="2 3">
    <name type="scientific">Mucor circinelloides f. lusitanicus</name>
    <name type="common">Mucor racemosus var. lusitanicus</name>
    <dbReference type="NCBI Taxonomy" id="29924"/>
    <lineage>
        <taxon>Eukaryota</taxon>
        <taxon>Fungi</taxon>
        <taxon>Fungi incertae sedis</taxon>
        <taxon>Mucoromycota</taxon>
        <taxon>Mucoromycotina</taxon>
        <taxon>Mucoromycetes</taxon>
        <taxon>Mucorales</taxon>
        <taxon>Mucorineae</taxon>
        <taxon>Mucoraceae</taxon>
        <taxon>Mucor</taxon>
    </lineage>
</organism>
<dbReference type="AlphaFoldDB" id="A0A8H4BCR4"/>
<proteinExistence type="predicted"/>
<dbReference type="Proteomes" id="UP000469890">
    <property type="component" value="Unassembled WGS sequence"/>
</dbReference>
<dbReference type="SUPFAM" id="SSF81383">
    <property type="entry name" value="F-box domain"/>
    <property type="match status" value="1"/>
</dbReference>
<sequence length="394" mass="45885">MHLTDLPVEIIENILGYLPRHAKQQCLLVCKSWYQVTLPHLNCYIQLLGSEDVMILYRKMCHPPATIKGSDIRCLSFTAEKASDRNQFLECMYQTRSELQISALQTIHIPFDVVDRVMRDRELRAIFYHCQKITRMSLNIRRDTVMRAIAGNMYKTDNNNPTAKPIFPVKSQLHTLIIDTSFFSKDLLEYLALHTKNLYQMTLCGTASRSAQNIIDTLTTYSKEHEQVALDVKSICFDNYLACSDKLIQQVKSSFSSSLRRLNFTQCDFSDIRDKHNNLTLDLTGLNLDYLIIDIQNIFEGRIASLNKTSLEVTISHPIPKTVYYQRISKWKPDNLFVLKHSNQYINQNAQNRRLKSEHICVLTIRADSIYHMRLYCHNQETRQLFSQIIDFKA</sequence>
<reference evidence="2 3" key="1">
    <citation type="submission" date="2019-09" db="EMBL/GenBank/DDBJ databases">
        <authorList>
            <consortium name="DOE Joint Genome Institute"/>
            <person name="Mondo S.J."/>
            <person name="Navarro-Mendoza M.I."/>
            <person name="Perez-Arques C."/>
            <person name="Panchal S."/>
            <person name="Nicolas F.E."/>
            <person name="Ganguly P."/>
            <person name="Pangilinan J."/>
            <person name="Grigoriev I."/>
            <person name="Heitman J."/>
            <person name="Sanya K."/>
            <person name="Garre V."/>
        </authorList>
    </citation>
    <scope>NUCLEOTIDE SEQUENCE [LARGE SCALE GENOMIC DNA]</scope>
    <source>
        <strain evidence="2 3">MU402</strain>
    </source>
</reference>
<dbReference type="Gene3D" id="1.20.1280.50">
    <property type="match status" value="1"/>
</dbReference>
<dbReference type="EMBL" id="JAAECE010000006">
    <property type="protein sequence ID" value="KAF1799785.1"/>
    <property type="molecule type" value="Genomic_DNA"/>
</dbReference>
<dbReference type="PROSITE" id="PS50181">
    <property type="entry name" value="FBOX"/>
    <property type="match status" value="1"/>
</dbReference>
<name>A0A8H4BCR4_MUCCL</name>
<evidence type="ECO:0000313" key="2">
    <source>
        <dbReference type="EMBL" id="KAF1799785.1"/>
    </source>
</evidence>
<dbReference type="InterPro" id="IPR001810">
    <property type="entry name" value="F-box_dom"/>
</dbReference>
<evidence type="ECO:0000259" key="1">
    <source>
        <dbReference type="PROSITE" id="PS50181"/>
    </source>
</evidence>
<comment type="caution">
    <text evidence="2">The sequence shown here is derived from an EMBL/GenBank/DDBJ whole genome shotgun (WGS) entry which is preliminary data.</text>
</comment>
<protein>
    <recommendedName>
        <fullName evidence="1">F-box domain-containing protein</fullName>
    </recommendedName>
</protein>
<dbReference type="InterPro" id="IPR032675">
    <property type="entry name" value="LRR_dom_sf"/>
</dbReference>
<dbReference type="InterPro" id="IPR036047">
    <property type="entry name" value="F-box-like_dom_sf"/>
</dbReference>
<dbReference type="Gene3D" id="3.80.10.10">
    <property type="entry name" value="Ribonuclease Inhibitor"/>
    <property type="match status" value="1"/>
</dbReference>
<dbReference type="Pfam" id="PF12937">
    <property type="entry name" value="F-box-like"/>
    <property type="match status" value="1"/>
</dbReference>
<gene>
    <name evidence="2" type="ORF">FB192DRAFT_1438141</name>
</gene>
<accession>A0A8H4BCR4</accession>
<feature type="domain" description="F-box" evidence="1">
    <location>
        <begin position="1"/>
        <end position="47"/>
    </location>
</feature>